<dbReference type="GO" id="GO:0048046">
    <property type="term" value="C:apoplast"/>
    <property type="evidence" value="ECO:0007669"/>
    <property type="project" value="UniProtKB-SubCell"/>
</dbReference>
<comment type="subunit">
    <text evidence="2 4">Homodimer.</text>
</comment>
<dbReference type="InterPro" id="IPR004265">
    <property type="entry name" value="Dirigent"/>
</dbReference>
<dbReference type="Gene3D" id="2.40.480.10">
    <property type="entry name" value="Allene oxide cyclase-like"/>
    <property type="match status" value="1"/>
</dbReference>
<gene>
    <name evidence="5" type="ORF">BUALT_Bualt15G0013200</name>
</gene>
<comment type="caution">
    <text evidence="5">The sequence shown here is derived from an EMBL/GenBank/DDBJ whole genome shotgun (WGS) entry which is preliminary data.</text>
</comment>
<dbReference type="AlphaFoldDB" id="A0AAV6WJH7"/>
<dbReference type="Pfam" id="PF03018">
    <property type="entry name" value="Dirigent"/>
    <property type="match status" value="1"/>
</dbReference>
<name>A0AAV6WJH7_9LAMI</name>
<evidence type="ECO:0000256" key="2">
    <source>
        <dbReference type="ARBA" id="ARBA00011738"/>
    </source>
</evidence>
<reference evidence="5" key="1">
    <citation type="submission" date="2019-10" db="EMBL/GenBank/DDBJ databases">
        <authorList>
            <person name="Zhang R."/>
            <person name="Pan Y."/>
            <person name="Wang J."/>
            <person name="Ma R."/>
            <person name="Yu S."/>
        </authorList>
    </citation>
    <scope>NUCLEOTIDE SEQUENCE</scope>
    <source>
        <strain evidence="5">LA-IB0</strain>
        <tissue evidence="5">Leaf</tissue>
    </source>
</reference>
<keyword evidence="4" id="KW-0052">Apoplast</keyword>
<dbReference type="EMBL" id="WHWC01000015">
    <property type="protein sequence ID" value="KAG8368131.1"/>
    <property type="molecule type" value="Genomic_DNA"/>
</dbReference>
<dbReference type="Proteomes" id="UP000826271">
    <property type="component" value="Unassembled WGS sequence"/>
</dbReference>
<comment type="function">
    <text evidence="4">Dirigent proteins impart stereoselectivity on the phenoxy radical-coupling reaction, yielding optically active lignans from two molecules of coniferyl alcohol in the biosynthesis of lignans, flavonolignans, and alkaloids and thus plays a central role in plant secondary metabolism.</text>
</comment>
<evidence type="ECO:0000313" key="6">
    <source>
        <dbReference type="Proteomes" id="UP000826271"/>
    </source>
</evidence>
<evidence type="ECO:0000256" key="1">
    <source>
        <dbReference type="ARBA" id="ARBA00010746"/>
    </source>
</evidence>
<organism evidence="5 6">
    <name type="scientific">Buddleja alternifolia</name>
    <dbReference type="NCBI Taxonomy" id="168488"/>
    <lineage>
        <taxon>Eukaryota</taxon>
        <taxon>Viridiplantae</taxon>
        <taxon>Streptophyta</taxon>
        <taxon>Embryophyta</taxon>
        <taxon>Tracheophyta</taxon>
        <taxon>Spermatophyta</taxon>
        <taxon>Magnoliopsida</taxon>
        <taxon>eudicotyledons</taxon>
        <taxon>Gunneridae</taxon>
        <taxon>Pentapetalae</taxon>
        <taxon>asterids</taxon>
        <taxon>lamiids</taxon>
        <taxon>Lamiales</taxon>
        <taxon>Scrophulariaceae</taxon>
        <taxon>Buddlejeae</taxon>
        <taxon>Buddleja</taxon>
    </lineage>
</organism>
<comment type="subcellular location">
    <subcellularLocation>
        <location evidence="4">Secreted</location>
        <location evidence="4">Extracellular space</location>
        <location evidence="4">Apoplast</location>
    </subcellularLocation>
</comment>
<protein>
    <recommendedName>
        <fullName evidence="4">Dirigent protein</fullName>
    </recommendedName>
</protein>
<comment type="similarity">
    <text evidence="1 4">Belongs to the plant dirigent protein family.</text>
</comment>
<evidence type="ECO:0000256" key="4">
    <source>
        <dbReference type="RuleBase" id="RU363099"/>
    </source>
</evidence>
<dbReference type="PANTHER" id="PTHR21495">
    <property type="entry name" value="NUCLEOPORIN-RELATED"/>
    <property type="match status" value="1"/>
</dbReference>
<dbReference type="GO" id="GO:0009699">
    <property type="term" value="P:phenylpropanoid biosynthetic process"/>
    <property type="evidence" value="ECO:0007669"/>
    <property type="project" value="UniProtKB-ARBA"/>
</dbReference>
<keyword evidence="3 4" id="KW-0964">Secreted</keyword>
<keyword evidence="6" id="KW-1185">Reference proteome</keyword>
<accession>A0AAV6WJH7</accession>
<evidence type="ECO:0000256" key="3">
    <source>
        <dbReference type="ARBA" id="ARBA00022525"/>
    </source>
</evidence>
<evidence type="ECO:0000313" key="5">
    <source>
        <dbReference type="EMBL" id="KAG8368131.1"/>
    </source>
</evidence>
<dbReference type="InterPro" id="IPR044859">
    <property type="entry name" value="Allene_oxi_cyc_Dirigent"/>
</dbReference>
<proteinExistence type="inferred from homology"/>
<sequence>MAKSCMFLFCTLKRVNMRLEIEMEKLCIILMIFFLVIVVEAATKEKLTKLRFFVEDTFTGANQTAYKVAQSNITSTSPSLFGQVNVVDAPFTMGPKAKSKILGRAQGIVGFADLNEIGFHMSITFVFTSGKYKGSTLSMMGRNNLLQKHRQMPIVGGTGAFAMAKGIATTSNYYFDTTTDNAVFEYKIIVNHY</sequence>